<gene>
    <name evidence="1" type="ORF">AB8O55_11825</name>
</gene>
<dbReference type="EMBL" id="JBGEHV010000017">
    <property type="protein sequence ID" value="MEY8040085.1"/>
    <property type="molecule type" value="Genomic_DNA"/>
</dbReference>
<comment type="caution">
    <text evidence="1">The sequence shown here is derived from an EMBL/GenBank/DDBJ whole genome shotgun (WGS) entry which is preliminary data.</text>
</comment>
<sequence length="190" mass="20134">MSGGGERFSWLADPQLVMWCVTFVRGVSPVEALRRLGAEPVSEKLTAGEAASQPTADEGAWMARAAELDSGWSVVVELLSWQGARPALLELASADTEVVSVFLSGSGADVFHYAAGGKVVTWFEPTMPESCGGTEPDRFAAAMQRVGLGADEEFTSGPGGALELIRQEFGIELDRHLLLDAPLVAGLVRK</sequence>
<keyword evidence="2" id="KW-1185">Reference proteome</keyword>
<evidence type="ECO:0000313" key="1">
    <source>
        <dbReference type="EMBL" id="MEY8040085.1"/>
    </source>
</evidence>
<evidence type="ECO:0000313" key="2">
    <source>
        <dbReference type="Proteomes" id="UP001564626"/>
    </source>
</evidence>
<proteinExistence type="predicted"/>
<dbReference type="Proteomes" id="UP001564626">
    <property type="component" value="Unassembled WGS sequence"/>
</dbReference>
<dbReference type="Pfam" id="PF20062">
    <property type="entry name" value="DUF6461"/>
    <property type="match status" value="1"/>
</dbReference>
<protein>
    <submittedName>
        <fullName evidence="1">DUF6461 domain-containing protein</fullName>
    </submittedName>
</protein>
<reference evidence="1 2" key="1">
    <citation type="submission" date="2024-08" db="EMBL/GenBank/DDBJ databases">
        <title>Genome mining of Saccharopolyspora cebuensis PGLac3 from Nigerian medicinal plant.</title>
        <authorList>
            <person name="Ezeobiora C.E."/>
            <person name="Igbokwe N.H."/>
            <person name="Amin D.H."/>
            <person name="Mendie U.E."/>
        </authorList>
    </citation>
    <scope>NUCLEOTIDE SEQUENCE [LARGE SCALE GENOMIC DNA]</scope>
    <source>
        <strain evidence="1 2">PGLac3</strain>
    </source>
</reference>
<name>A0ABV4CG52_9PSEU</name>
<accession>A0ABV4CG52</accession>
<dbReference type="InterPro" id="IPR045592">
    <property type="entry name" value="DUF6461"/>
</dbReference>
<organism evidence="1 2">
    <name type="scientific">Saccharopolyspora cebuensis</name>
    <dbReference type="NCBI Taxonomy" id="418759"/>
    <lineage>
        <taxon>Bacteria</taxon>
        <taxon>Bacillati</taxon>
        <taxon>Actinomycetota</taxon>
        <taxon>Actinomycetes</taxon>
        <taxon>Pseudonocardiales</taxon>
        <taxon>Pseudonocardiaceae</taxon>
        <taxon>Saccharopolyspora</taxon>
    </lineage>
</organism>
<dbReference type="RefSeq" id="WP_369774821.1">
    <property type="nucleotide sequence ID" value="NZ_JBGEHV010000017.1"/>
</dbReference>